<dbReference type="GO" id="GO:0005886">
    <property type="term" value="C:plasma membrane"/>
    <property type="evidence" value="ECO:0007669"/>
    <property type="project" value="UniProtKB-SubCell"/>
</dbReference>
<feature type="transmembrane region" description="Helical" evidence="7">
    <location>
        <begin position="141"/>
        <end position="163"/>
    </location>
</feature>
<proteinExistence type="predicted"/>
<evidence type="ECO:0000256" key="7">
    <source>
        <dbReference type="SAM" id="Phobius"/>
    </source>
</evidence>
<evidence type="ECO:0000256" key="5">
    <source>
        <dbReference type="ARBA" id="ARBA00023136"/>
    </source>
</evidence>
<dbReference type="HOGENOM" id="CLU_001265_61_1_11"/>
<name>F6FRX5_ISOV2</name>
<feature type="transmembrane region" description="Helical" evidence="7">
    <location>
        <begin position="348"/>
        <end position="367"/>
    </location>
</feature>
<protein>
    <submittedName>
        <fullName evidence="9">Major facilitator superfamily MFS_1</fullName>
    </submittedName>
</protein>
<feature type="transmembrane region" description="Helical" evidence="7">
    <location>
        <begin position="373"/>
        <end position="395"/>
    </location>
</feature>
<keyword evidence="5 7" id="KW-0472">Membrane</keyword>
<dbReference type="InterPro" id="IPR050189">
    <property type="entry name" value="MFS_Efflux_Transporters"/>
</dbReference>
<evidence type="ECO:0000256" key="6">
    <source>
        <dbReference type="SAM" id="MobiDB-lite"/>
    </source>
</evidence>
<evidence type="ECO:0000313" key="9">
    <source>
        <dbReference type="EMBL" id="AEG43976.1"/>
    </source>
</evidence>
<feature type="transmembrane region" description="Helical" evidence="7">
    <location>
        <begin position="224"/>
        <end position="242"/>
    </location>
</feature>
<dbReference type="Gene3D" id="1.20.1250.20">
    <property type="entry name" value="MFS general substrate transporter like domains"/>
    <property type="match status" value="1"/>
</dbReference>
<dbReference type="InterPro" id="IPR036259">
    <property type="entry name" value="MFS_trans_sf"/>
</dbReference>
<evidence type="ECO:0000256" key="1">
    <source>
        <dbReference type="ARBA" id="ARBA00004651"/>
    </source>
</evidence>
<keyword evidence="3 7" id="KW-0812">Transmembrane</keyword>
<evidence type="ECO:0000256" key="2">
    <source>
        <dbReference type="ARBA" id="ARBA00022475"/>
    </source>
</evidence>
<feature type="transmembrane region" description="Helical" evidence="7">
    <location>
        <begin position="254"/>
        <end position="275"/>
    </location>
</feature>
<dbReference type="Proteomes" id="UP000009236">
    <property type="component" value="Chromosome"/>
</dbReference>
<feature type="transmembrane region" description="Helical" evidence="7">
    <location>
        <begin position="312"/>
        <end position="336"/>
    </location>
</feature>
<gene>
    <name evidence="9" type="ordered locus">Isova_1207</name>
</gene>
<dbReference type="PANTHER" id="PTHR43124">
    <property type="entry name" value="PURINE EFFLUX PUMP PBUE"/>
    <property type="match status" value="1"/>
</dbReference>
<sequence length="416" mass="40568">MSNFTVVVMRTTLPWPSLLVLGAATFVTVTAEMLPTAVLPQMSAGLGVPESRTGLLVSAWAAVVVVASFPLVRLVAGRDRRAVIAAALAVLAASSLVTALAPTYEFALAGRTVGAAAVGLLWASANAHTADLVPDAQLGRAVAVVLGGATLGMVLGTPLASLVARAADWRVAFGALAALALAAALAVRLVVAPSPRVPDGATRPDREGPASAPRTAPDAGPGPMLAVTGLVAVLLVGHYGAYTFVTRLVEAPAQALPGGVSGLLLLFGVASAVGVAAAGRFGSRTRAALVVATVATALALAALAALETAPAFVGVAVVALWGVASGAVPPLAQTLVLRLAGPARRDTAGALIPVLFNGGIAVGAALASAAVSAAGVGVLPLPAAALVAATAVGLASGARGRAQQAGATGSPVPVRR</sequence>
<dbReference type="PROSITE" id="PS50850">
    <property type="entry name" value="MFS"/>
    <property type="match status" value="1"/>
</dbReference>
<reference evidence="9 10" key="1">
    <citation type="submission" date="2011-05" db="EMBL/GenBank/DDBJ databases">
        <title>Complete sequence of Isoptericola variabilis 225.</title>
        <authorList>
            <consortium name="US DOE Joint Genome Institute"/>
            <person name="Lucas S."/>
            <person name="Han J."/>
            <person name="Lapidus A."/>
            <person name="Cheng J.-F."/>
            <person name="Goodwin L."/>
            <person name="Pitluck S."/>
            <person name="Peters L."/>
            <person name="Mikhailova N."/>
            <person name="Zeytun A."/>
            <person name="Han C."/>
            <person name="Tapia R."/>
            <person name="Land M."/>
            <person name="Hauser L."/>
            <person name="Kyrpides N."/>
            <person name="Ivanova N."/>
            <person name="Pagani I."/>
            <person name="Siebers A."/>
            <person name="Allgaier M."/>
            <person name="Thelen M."/>
            <person name="Hugenholtz P."/>
            <person name="Gladden J."/>
            <person name="Woyke T."/>
        </authorList>
    </citation>
    <scope>NUCLEOTIDE SEQUENCE [LARGE SCALE GENOMIC DNA]</scope>
    <source>
        <strain evidence="10">225</strain>
    </source>
</reference>
<dbReference type="AlphaFoldDB" id="F6FRX5"/>
<keyword evidence="10" id="KW-1185">Reference proteome</keyword>
<dbReference type="SUPFAM" id="SSF103473">
    <property type="entry name" value="MFS general substrate transporter"/>
    <property type="match status" value="1"/>
</dbReference>
<comment type="subcellular location">
    <subcellularLocation>
        <location evidence="1">Cell membrane</location>
        <topology evidence="1">Multi-pass membrane protein</topology>
    </subcellularLocation>
</comment>
<dbReference type="KEGG" id="iva:Isova_1207"/>
<feature type="transmembrane region" description="Helical" evidence="7">
    <location>
        <begin position="55"/>
        <end position="76"/>
    </location>
</feature>
<feature type="transmembrane region" description="Helical" evidence="7">
    <location>
        <begin position="287"/>
        <end position="306"/>
    </location>
</feature>
<keyword evidence="4 7" id="KW-1133">Transmembrane helix</keyword>
<accession>F6FRX5</accession>
<evidence type="ECO:0000259" key="8">
    <source>
        <dbReference type="PROSITE" id="PS50850"/>
    </source>
</evidence>
<evidence type="ECO:0000256" key="3">
    <source>
        <dbReference type="ARBA" id="ARBA00022692"/>
    </source>
</evidence>
<dbReference type="PANTHER" id="PTHR43124:SF3">
    <property type="entry name" value="CHLORAMPHENICOL EFFLUX PUMP RV0191"/>
    <property type="match status" value="1"/>
</dbReference>
<feature type="transmembrane region" description="Helical" evidence="7">
    <location>
        <begin position="83"/>
        <end position="102"/>
    </location>
</feature>
<evidence type="ECO:0000256" key="4">
    <source>
        <dbReference type="ARBA" id="ARBA00022989"/>
    </source>
</evidence>
<feature type="transmembrane region" description="Helical" evidence="7">
    <location>
        <begin position="169"/>
        <end position="191"/>
    </location>
</feature>
<dbReference type="EMBL" id="CP002810">
    <property type="protein sequence ID" value="AEG43976.1"/>
    <property type="molecule type" value="Genomic_DNA"/>
</dbReference>
<feature type="region of interest" description="Disordered" evidence="6">
    <location>
        <begin position="197"/>
        <end position="220"/>
    </location>
</feature>
<dbReference type="Pfam" id="PF07690">
    <property type="entry name" value="MFS_1"/>
    <property type="match status" value="1"/>
</dbReference>
<keyword evidence="2" id="KW-1003">Cell membrane</keyword>
<organism evidence="10">
    <name type="scientific">Isoptericola variabilis (strain 225)</name>
    <dbReference type="NCBI Taxonomy" id="743718"/>
    <lineage>
        <taxon>Bacteria</taxon>
        <taxon>Bacillati</taxon>
        <taxon>Actinomycetota</taxon>
        <taxon>Actinomycetes</taxon>
        <taxon>Micrococcales</taxon>
        <taxon>Promicromonosporaceae</taxon>
        <taxon>Isoptericola</taxon>
    </lineage>
</organism>
<dbReference type="GO" id="GO:0022857">
    <property type="term" value="F:transmembrane transporter activity"/>
    <property type="evidence" value="ECO:0007669"/>
    <property type="project" value="InterPro"/>
</dbReference>
<dbReference type="InterPro" id="IPR011701">
    <property type="entry name" value="MFS"/>
</dbReference>
<feature type="domain" description="Major facilitator superfamily (MFS) profile" evidence="8">
    <location>
        <begin position="17"/>
        <end position="401"/>
    </location>
</feature>
<dbReference type="eggNOG" id="COG2814">
    <property type="taxonomic scope" value="Bacteria"/>
</dbReference>
<evidence type="ECO:0000313" key="10">
    <source>
        <dbReference type="Proteomes" id="UP000009236"/>
    </source>
</evidence>
<dbReference type="InterPro" id="IPR020846">
    <property type="entry name" value="MFS_dom"/>
</dbReference>